<dbReference type="CDD" id="cd14014">
    <property type="entry name" value="STKc_PknB_like"/>
    <property type="match status" value="1"/>
</dbReference>
<reference evidence="13" key="1">
    <citation type="submission" date="2019-04" db="EMBL/GenBank/DDBJ databases">
        <authorList>
            <consortium name="Science for Life Laboratories"/>
        </authorList>
    </citation>
    <scope>NUCLEOTIDE SEQUENCE</scope>
    <source>
        <strain evidence="13">MBLW1</strain>
    </source>
</reference>
<dbReference type="Gene3D" id="1.10.510.10">
    <property type="entry name" value="Transferase(Phosphotransferase) domain 1"/>
    <property type="match status" value="1"/>
</dbReference>
<keyword evidence="3" id="KW-0808">Transferase</keyword>
<dbReference type="GO" id="GO:0004674">
    <property type="term" value="F:protein serine/threonine kinase activity"/>
    <property type="evidence" value="ECO:0007669"/>
    <property type="project" value="UniProtKB-KW"/>
</dbReference>
<evidence type="ECO:0000256" key="10">
    <source>
        <dbReference type="SAM" id="MobiDB-lite"/>
    </source>
</evidence>
<dbReference type="KEGG" id="tim:GMBLW1_35760"/>
<dbReference type="EC" id="2.7.11.1" evidence="1"/>
<feature type="domain" description="Protein kinase" evidence="12">
    <location>
        <begin position="161"/>
        <end position="420"/>
    </location>
</feature>
<dbReference type="SMART" id="SM00220">
    <property type="entry name" value="S_TKc"/>
    <property type="match status" value="1"/>
</dbReference>
<keyword evidence="11" id="KW-1133">Transmembrane helix</keyword>
<keyword evidence="14" id="KW-1185">Reference proteome</keyword>
<dbReference type="EMBL" id="LR593887">
    <property type="protein sequence ID" value="VTS08590.1"/>
    <property type="molecule type" value="Genomic_DNA"/>
</dbReference>
<evidence type="ECO:0000259" key="12">
    <source>
        <dbReference type="PROSITE" id="PS50011"/>
    </source>
</evidence>
<dbReference type="Gene3D" id="3.80.10.10">
    <property type="entry name" value="Ribonuclease Inhibitor"/>
    <property type="match status" value="1"/>
</dbReference>
<gene>
    <name evidence="13" type="ORF">GMBLW1_35760</name>
</gene>
<keyword evidence="11" id="KW-0812">Transmembrane</keyword>
<keyword evidence="6 9" id="KW-0067">ATP-binding</keyword>
<evidence type="ECO:0000313" key="13">
    <source>
        <dbReference type="EMBL" id="VIP05617.1"/>
    </source>
</evidence>
<dbReference type="Gene3D" id="3.30.200.20">
    <property type="entry name" value="Phosphorylase Kinase, domain 1"/>
    <property type="match status" value="1"/>
</dbReference>
<evidence type="ECO:0000256" key="4">
    <source>
        <dbReference type="ARBA" id="ARBA00022741"/>
    </source>
</evidence>
<dbReference type="InParanoid" id="A0A6C2YW63"/>
<protein>
    <recommendedName>
        <fullName evidence="1">non-specific serine/threonine protein kinase</fullName>
        <ecNumber evidence="1">2.7.11.1</ecNumber>
    </recommendedName>
</protein>
<dbReference type="InterPro" id="IPR017441">
    <property type="entry name" value="Protein_kinase_ATP_BS"/>
</dbReference>
<sequence>MRSIARGQRDSVWRFRLAILWQWNHLDFIKIALRVPRPSIIISEGAIGMIRRTLGNVPMSIDSQVQRLLRRWVEATTQGQTLTIPALCADCPELIPAVEREILRYLQTLTEQDNVLGNRLTKSFLIGSLSRNPTAAMSVALSMPTTSPNMGTPDRLSLGGYPLRDVLGQGGMGCVYLAEDERLKRPIAIKVMHAQLAAVPEARARFLREAQAVAQLEHDHIITIHQVGEDGEIPFLVMPYLRGESLESRLRSANRLPPLECVRIAREIAEGLAHAHDRQLIHRDIKPANIWLESERNRVKILDFGLARPGNLNDRLTSEKTILGTPAYMSPEQANGDEVDGRADLFSLGCVLYEMLTGVQPFDGPTVYAILSALSQRTPERVDRLVPQIPRSLADLVEQLLQKSPAARPKSAAEVVEALRAIEASAPSSGTTPLRSRRSSKRKAIVIGSLIGILALLIIGLLTLGGPRPEMGTSPPQPPTPTPTPTPEPPAIPQTDRAIANRLLEYVASLNIRTASGKNQEIFAGNVLPDEAFRIIGINQLTPAALPAGFLGETFLPTIEPLPELEVIRNTATRLKVDDLPPERLLKLRSFDTITGLGVQIPWTPIWIDTLRKFPKLIHLQISGTSDFATLAPRLREFPVIKTMVMYDFGPADSPGWKVIPTLNCSYLHLSRSAISAEHWANLLKNPTLESLIVSMGPLTDAHFQALATHGNLTMLALERFSGNLTAANVAALAGMRRVQILSIDHPQFDEDKLMQLVACQSLMSLRITNTRVTRRGVEAFLQQRPNCQVEWNGQRIRKKPT</sequence>
<dbReference type="SUPFAM" id="SSF56112">
    <property type="entry name" value="Protein kinase-like (PK-like)"/>
    <property type="match status" value="1"/>
</dbReference>
<dbReference type="AlphaFoldDB" id="A0A6C2YW63"/>
<dbReference type="EMBL" id="LR586016">
    <property type="protein sequence ID" value="VIP05617.1"/>
    <property type="molecule type" value="Genomic_DNA"/>
</dbReference>
<evidence type="ECO:0000256" key="8">
    <source>
        <dbReference type="ARBA" id="ARBA00048679"/>
    </source>
</evidence>
<evidence type="ECO:0000256" key="2">
    <source>
        <dbReference type="ARBA" id="ARBA00022527"/>
    </source>
</evidence>
<comment type="catalytic activity">
    <reaction evidence="7">
        <text>L-threonyl-[protein] + ATP = O-phospho-L-threonyl-[protein] + ADP + H(+)</text>
        <dbReference type="Rhea" id="RHEA:46608"/>
        <dbReference type="Rhea" id="RHEA-COMP:11060"/>
        <dbReference type="Rhea" id="RHEA-COMP:11605"/>
        <dbReference type="ChEBI" id="CHEBI:15378"/>
        <dbReference type="ChEBI" id="CHEBI:30013"/>
        <dbReference type="ChEBI" id="CHEBI:30616"/>
        <dbReference type="ChEBI" id="CHEBI:61977"/>
        <dbReference type="ChEBI" id="CHEBI:456216"/>
        <dbReference type="EC" id="2.7.11.1"/>
    </reaction>
</comment>
<feature type="transmembrane region" description="Helical" evidence="11">
    <location>
        <begin position="444"/>
        <end position="465"/>
    </location>
</feature>
<dbReference type="FunFam" id="3.30.200.20:FF:000035">
    <property type="entry name" value="Serine/threonine protein kinase Stk1"/>
    <property type="match status" value="1"/>
</dbReference>
<dbReference type="FunFam" id="1.10.510.10:FF:000021">
    <property type="entry name" value="Serine/threonine protein kinase"/>
    <property type="match status" value="1"/>
</dbReference>
<evidence type="ECO:0000256" key="6">
    <source>
        <dbReference type="ARBA" id="ARBA00022840"/>
    </source>
</evidence>
<dbReference type="PROSITE" id="PS00107">
    <property type="entry name" value="PROTEIN_KINASE_ATP"/>
    <property type="match status" value="1"/>
</dbReference>
<feature type="binding site" evidence="9">
    <location>
        <position position="190"/>
    </location>
    <ligand>
        <name>ATP</name>
        <dbReference type="ChEBI" id="CHEBI:30616"/>
    </ligand>
</feature>
<organism evidence="13">
    <name type="scientific">Tuwongella immobilis</name>
    <dbReference type="NCBI Taxonomy" id="692036"/>
    <lineage>
        <taxon>Bacteria</taxon>
        <taxon>Pseudomonadati</taxon>
        <taxon>Planctomycetota</taxon>
        <taxon>Planctomycetia</taxon>
        <taxon>Gemmatales</taxon>
        <taxon>Gemmataceae</taxon>
        <taxon>Tuwongella</taxon>
    </lineage>
</organism>
<dbReference type="InterPro" id="IPR000719">
    <property type="entry name" value="Prot_kinase_dom"/>
</dbReference>
<dbReference type="PANTHER" id="PTHR43289">
    <property type="entry name" value="MITOGEN-ACTIVATED PROTEIN KINASE KINASE KINASE 20-RELATED"/>
    <property type="match status" value="1"/>
</dbReference>
<dbReference type="PROSITE" id="PS50011">
    <property type="entry name" value="PROTEIN_KINASE_DOM"/>
    <property type="match status" value="1"/>
</dbReference>
<evidence type="ECO:0000256" key="3">
    <source>
        <dbReference type="ARBA" id="ARBA00022679"/>
    </source>
</evidence>
<proteinExistence type="predicted"/>
<feature type="region of interest" description="Disordered" evidence="10">
    <location>
        <begin position="468"/>
        <end position="493"/>
    </location>
</feature>
<comment type="catalytic activity">
    <reaction evidence="8">
        <text>L-seryl-[protein] + ATP = O-phospho-L-seryl-[protein] + ADP + H(+)</text>
        <dbReference type="Rhea" id="RHEA:17989"/>
        <dbReference type="Rhea" id="RHEA-COMP:9863"/>
        <dbReference type="Rhea" id="RHEA-COMP:11604"/>
        <dbReference type="ChEBI" id="CHEBI:15378"/>
        <dbReference type="ChEBI" id="CHEBI:29999"/>
        <dbReference type="ChEBI" id="CHEBI:30616"/>
        <dbReference type="ChEBI" id="CHEBI:83421"/>
        <dbReference type="ChEBI" id="CHEBI:456216"/>
        <dbReference type="EC" id="2.7.11.1"/>
    </reaction>
</comment>
<evidence type="ECO:0000256" key="1">
    <source>
        <dbReference type="ARBA" id="ARBA00012513"/>
    </source>
</evidence>
<dbReference type="InterPro" id="IPR032675">
    <property type="entry name" value="LRR_dom_sf"/>
</dbReference>
<feature type="compositionally biased region" description="Pro residues" evidence="10">
    <location>
        <begin position="475"/>
        <end position="492"/>
    </location>
</feature>
<keyword evidence="4 9" id="KW-0547">Nucleotide-binding</keyword>
<dbReference type="InterPro" id="IPR011009">
    <property type="entry name" value="Kinase-like_dom_sf"/>
</dbReference>
<dbReference type="GO" id="GO:0005524">
    <property type="term" value="F:ATP binding"/>
    <property type="evidence" value="ECO:0007669"/>
    <property type="project" value="UniProtKB-UniRule"/>
</dbReference>
<name>A0A6C2YW63_9BACT</name>
<accession>A0A6C2YW63</accession>
<evidence type="ECO:0000256" key="7">
    <source>
        <dbReference type="ARBA" id="ARBA00047899"/>
    </source>
</evidence>
<dbReference type="Pfam" id="PF00069">
    <property type="entry name" value="Pkinase"/>
    <property type="match status" value="1"/>
</dbReference>
<evidence type="ECO:0000313" key="14">
    <source>
        <dbReference type="Proteomes" id="UP000464378"/>
    </source>
</evidence>
<evidence type="ECO:0000256" key="9">
    <source>
        <dbReference type="PROSITE-ProRule" id="PRU10141"/>
    </source>
</evidence>
<evidence type="ECO:0000256" key="11">
    <source>
        <dbReference type="SAM" id="Phobius"/>
    </source>
</evidence>
<keyword evidence="11" id="KW-0472">Membrane</keyword>
<keyword evidence="2" id="KW-0723">Serine/threonine-protein kinase</keyword>
<dbReference type="SUPFAM" id="SSF52047">
    <property type="entry name" value="RNI-like"/>
    <property type="match status" value="1"/>
</dbReference>
<dbReference type="PANTHER" id="PTHR43289:SF6">
    <property type="entry name" value="SERINE_THREONINE-PROTEIN KINASE NEKL-3"/>
    <property type="match status" value="1"/>
</dbReference>
<keyword evidence="5 13" id="KW-0418">Kinase</keyword>
<evidence type="ECO:0000256" key="5">
    <source>
        <dbReference type="ARBA" id="ARBA00022777"/>
    </source>
</evidence>
<dbReference type="Proteomes" id="UP000464378">
    <property type="component" value="Chromosome"/>
</dbReference>